<protein>
    <submittedName>
        <fullName evidence="1">Uncharacterized protein</fullName>
    </submittedName>
</protein>
<name>A0A4V0NDF2_SORCE</name>
<accession>A0A4V0NDF2</accession>
<reference evidence="1 2" key="1">
    <citation type="submission" date="2015-09" db="EMBL/GenBank/DDBJ databases">
        <title>Sorangium comparison.</title>
        <authorList>
            <person name="Zaburannyi N."/>
            <person name="Bunk B."/>
            <person name="Overmann J."/>
            <person name="Mueller R."/>
        </authorList>
    </citation>
    <scope>NUCLEOTIDE SEQUENCE [LARGE SCALE GENOMIC DNA]</scope>
    <source>
        <strain evidence="1 2">So ceGT47</strain>
    </source>
</reference>
<evidence type="ECO:0000313" key="2">
    <source>
        <dbReference type="Proteomes" id="UP000295781"/>
    </source>
</evidence>
<proteinExistence type="predicted"/>
<dbReference type="Proteomes" id="UP000295781">
    <property type="component" value="Chromosome"/>
</dbReference>
<dbReference type="AlphaFoldDB" id="A0A4V0NDF2"/>
<dbReference type="OrthoDB" id="9796281at2"/>
<gene>
    <name evidence="1" type="ORF">SOCEGT47_029650</name>
</gene>
<dbReference type="RefSeq" id="WP_129347621.1">
    <property type="nucleotide sequence ID" value="NZ_CP012670.1"/>
</dbReference>
<organism evidence="1 2">
    <name type="scientific">Sorangium cellulosum</name>
    <name type="common">Polyangium cellulosum</name>
    <dbReference type="NCBI Taxonomy" id="56"/>
    <lineage>
        <taxon>Bacteria</taxon>
        <taxon>Pseudomonadati</taxon>
        <taxon>Myxococcota</taxon>
        <taxon>Polyangia</taxon>
        <taxon>Polyangiales</taxon>
        <taxon>Polyangiaceae</taxon>
        <taxon>Sorangium</taxon>
    </lineage>
</organism>
<sequence length="83" mass="9395">MTRLLPRLDVLPAAQRALWPELACVPRCFVLAFNPLIAQKTLAYFEGGDLANWPDAVIRLLVMMHATRDIEVLPLPKLSERLD</sequence>
<dbReference type="EMBL" id="CP012670">
    <property type="protein sequence ID" value="AUX22462.1"/>
    <property type="molecule type" value="Genomic_DNA"/>
</dbReference>
<evidence type="ECO:0000313" key="1">
    <source>
        <dbReference type="EMBL" id="AUX22462.1"/>
    </source>
</evidence>